<dbReference type="GO" id="GO:0016757">
    <property type="term" value="F:glycosyltransferase activity"/>
    <property type="evidence" value="ECO:0000318"/>
    <property type="project" value="GO_Central"/>
</dbReference>
<dbReference type="CDD" id="cd03801">
    <property type="entry name" value="GT4_PimA-like"/>
    <property type="match status" value="1"/>
</dbReference>
<accession>P73369</accession>
<keyword evidence="1" id="KW-0808">Transferase</keyword>
<keyword evidence="5" id="KW-1185">Reference proteome</keyword>
<feature type="domain" description="Glycosyltransferase subfamily 4-like N-terminal" evidence="3">
    <location>
        <begin position="24"/>
        <end position="196"/>
    </location>
</feature>
<dbReference type="InterPro" id="IPR028098">
    <property type="entry name" value="Glyco_trans_4-like_N"/>
</dbReference>
<dbReference type="Proteomes" id="UP000001425">
    <property type="component" value="Chromosome"/>
</dbReference>
<dbReference type="PIR" id="S77553">
    <property type="entry name" value="S77553"/>
</dbReference>
<dbReference type="InParanoid" id="P73369"/>
<reference evidence="4 5" key="2">
    <citation type="journal article" date="1996" name="DNA Res.">
        <title>Sequence analysis of the genome of the unicellular cyanobacterium Synechocystis sp. strain PCC6803. II. Sequence determination of the entire genome and assignment of potential protein-coding regions.</title>
        <authorList>
            <person name="Kaneko T."/>
            <person name="Sato S."/>
            <person name="Kotani H."/>
            <person name="Tanaka A."/>
            <person name="Asamizu E."/>
            <person name="Nakamura Y."/>
            <person name="Miyajima N."/>
            <person name="Hirosawa M."/>
            <person name="Sugiura M."/>
            <person name="Sasamoto S."/>
            <person name="Kimura T."/>
            <person name="Hosouchi T."/>
            <person name="Matsuno A."/>
            <person name="Muraki A."/>
            <person name="Nakazaki N."/>
            <person name="Naruo K."/>
            <person name="Okumura S."/>
            <person name="Shimpo S."/>
            <person name="Takeuchi C."/>
            <person name="Wada T."/>
            <person name="Watanabe A."/>
            <person name="Yamada M."/>
            <person name="Yasuda M."/>
            <person name="Tabata S."/>
        </authorList>
    </citation>
    <scope>NUCLEOTIDE SEQUENCE [LARGE SCALE GENOMIC DNA]</scope>
    <source>
        <strain evidence="5">ATCC 27184 / PCC 6803 / Kazusa</strain>
    </source>
</reference>
<dbReference type="GO" id="GO:0009103">
    <property type="term" value="P:lipopolysaccharide biosynthetic process"/>
    <property type="evidence" value="ECO:0000318"/>
    <property type="project" value="GO_Central"/>
</dbReference>
<dbReference type="PANTHER" id="PTHR46401">
    <property type="entry name" value="GLYCOSYLTRANSFERASE WBBK-RELATED"/>
    <property type="match status" value="1"/>
</dbReference>
<dbReference type="PhylomeDB" id="P73369"/>
<dbReference type="AlphaFoldDB" id="P73369"/>
<dbReference type="Pfam" id="PF00534">
    <property type="entry name" value="Glycos_transf_1"/>
    <property type="match status" value="1"/>
</dbReference>
<evidence type="ECO:0000259" key="3">
    <source>
        <dbReference type="Pfam" id="PF13439"/>
    </source>
</evidence>
<dbReference type="KEGG" id="syn:sll1971"/>
<evidence type="ECO:0000313" key="4">
    <source>
        <dbReference type="EMBL" id="BAA17400.1"/>
    </source>
</evidence>
<evidence type="ECO:0000256" key="1">
    <source>
        <dbReference type="ARBA" id="ARBA00022679"/>
    </source>
</evidence>
<dbReference type="EMBL" id="BA000022">
    <property type="protein sequence ID" value="BAA17400.1"/>
    <property type="molecule type" value="Genomic_DNA"/>
</dbReference>
<dbReference type="STRING" id="1148.gene:10498263"/>
<dbReference type="EnsemblBacteria" id="BAA17400">
    <property type="protein sequence ID" value="BAA17400"/>
    <property type="gene ID" value="BAA17400"/>
</dbReference>
<evidence type="ECO:0000313" key="5">
    <source>
        <dbReference type="Proteomes" id="UP000001425"/>
    </source>
</evidence>
<dbReference type="PaxDb" id="1148-1652478"/>
<dbReference type="SUPFAM" id="SSF53756">
    <property type="entry name" value="UDP-Glycosyltransferase/glycogen phosphorylase"/>
    <property type="match status" value="1"/>
</dbReference>
<dbReference type="Pfam" id="PF13439">
    <property type="entry name" value="Glyco_transf_4"/>
    <property type="match status" value="1"/>
</dbReference>
<name>P73369_SYNY3</name>
<gene>
    <name evidence="4" type="ordered locus">sll1971</name>
</gene>
<feature type="domain" description="Glycosyl transferase family 1" evidence="2">
    <location>
        <begin position="208"/>
        <end position="373"/>
    </location>
</feature>
<proteinExistence type="predicted"/>
<dbReference type="eggNOG" id="COG0297">
    <property type="taxonomic scope" value="Bacteria"/>
</dbReference>
<dbReference type="Gene3D" id="3.40.50.2000">
    <property type="entry name" value="Glycogen Phosphorylase B"/>
    <property type="match status" value="2"/>
</dbReference>
<sequence length="404" mass="46174">MHSQKLVTAMKILVLAWEFPPRIVGGIARHVAELYPELVQQGYEIHLITVATEESPSQEMVDGIHIYRVPVPPSNDFFQWVDNMNRAMEQRGQALFQEQKKFDVIHAHDWLVGDVAINLKHHGKIPLVVTIHATEYGRYNGLYNDTQRYIAGKEGILIYNGWRVIVCSNYMRHELERAFGTPWDKIDVIYNGIRPEKKHRRPDFDYRNFRRKFAEDGEKIVYYVGRMTYEKGISVLLTAAPQVLEALNDQVKFVIIGGGNTDRLKQLAWNLGIWEHCFFTGFMSDEDLDKFQTIADCAVFPSLYEPFGIVALESFAARVPVVVSNTGGLAEVVRHHSTGIVTQTNNPDSLAHGILEILSNPSLAKQLVEAAYKDLGIRFNWSKLAKETAAIYERVVEERQTVEW</sequence>
<reference evidence="4 5" key="1">
    <citation type="journal article" date="1995" name="DNA Res.">
        <title>Sequence analysis of the genome of the unicellular cyanobacterium Synechocystis sp. strain PCC6803. I. Sequence features in the 1 Mb region from map positions 64% to 92% of the genome.</title>
        <authorList>
            <person name="Kaneko T."/>
            <person name="Tanaka A."/>
            <person name="Sato S."/>
            <person name="Kotani H."/>
            <person name="Sazuka T."/>
            <person name="Miyajima N."/>
            <person name="Sugiura M."/>
            <person name="Tabata S."/>
        </authorList>
    </citation>
    <scope>NUCLEOTIDE SEQUENCE [LARGE SCALE GENOMIC DNA]</scope>
    <source>
        <strain evidence="5">ATCC 27184 / PCC 6803 / Kazusa</strain>
    </source>
</reference>
<dbReference type="InterPro" id="IPR001296">
    <property type="entry name" value="Glyco_trans_1"/>
</dbReference>
<dbReference type="PANTHER" id="PTHR46401:SF2">
    <property type="entry name" value="GLYCOSYLTRANSFERASE WBBK-RELATED"/>
    <property type="match status" value="1"/>
</dbReference>
<organism evidence="4 5">
    <name type="scientific">Synechocystis sp. (strain ATCC 27184 / PCC 6803 / Kazusa)</name>
    <dbReference type="NCBI Taxonomy" id="1111708"/>
    <lineage>
        <taxon>Bacteria</taxon>
        <taxon>Bacillati</taxon>
        <taxon>Cyanobacteriota</taxon>
        <taxon>Cyanophyceae</taxon>
        <taxon>Synechococcales</taxon>
        <taxon>Merismopediaceae</taxon>
        <taxon>Synechocystis</taxon>
    </lineage>
</organism>
<dbReference type="FunCoup" id="P73369">
    <property type="interactions" value="239"/>
</dbReference>
<dbReference type="IntAct" id="P73369">
    <property type="interactions" value="1"/>
</dbReference>
<evidence type="ECO:0000259" key="2">
    <source>
        <dbReference type="Pfam" id="PF00534"/>
    </source>
</evidence>
<protein>
    <submittedName>
        <fullName evidence="4">Sll1971 protein</fullName>
    </submittedName>
</protein>
<dbReference type="CAZy" id="GT4">
    <property type="family name" value="Glycosyltransferase Family 4"/>
</dbReference>